<reference evidence="4 5" key="1">
    <citation type="submission" date="2023-07" db="EMBL/GenBank/DDBJ databases">
        <title>Sequencing the genomes of 1000 actinobacteria strains.</title>
        <authorList>
            <person name="Klenk H.-P."/>
        </authorList>
    </citation>
    <scope>NUCLEOTIDE SEQUENCE [LARGE SCALE GENOMIC DNA]</scope>
    <source>
        <strain evidence="4 5">DSM 41600</strain>
    </source>
</reference>
<evidence type="ECO:0000256" key="1">
    <source>
        <dbReference type="ARBA" id="ARBA00022679"/>
    </source>
</evidence>
<keyword evidence="2" id="KW-0012">Acyltransferase</keyword>
<accession>A0ABT9KHL1</accession>
<evidence type="ECO:0000313" key="4">
    <source>
        <dbReference type="EMBL" id="MDP9607916.1"/>
    </source>
</evidence>
<name>A0ABT9KHL1_9ACTN</name>
<dbReference type="Gene3D" id="3.40.630.30">
    <property type="match status" value="1"/>
</dbReference>
<dbReference type="InterPro" id="IPR016181">
    <property type="entry name" value="Acyl_CoA_acyltransferase"/>
</dbReference>
<sequence length="168" mass="17989">MTQLLPTPAPAWTLTPVSYDSPAARGLTHSLHREQFMTYGTADNPEATPAAEFEPPGGAFLVATHADGTALACGGWRTAGPTTAEIKRMYVTPAARGQGLGRRLLETLEQNAHQHGMTKVILETGVSNHAALALYTRCGYVLVNPYVTGRDPQINRALSKTLTPSVHQ</sequence>
<dbReference type="CDD" id="cd04301">
    <property type="entry name" value="NAT_SF"/>
    <property type="match status" value="1"/>
</dbReference>
<dbReference type="PROSITE" id="PS51186">
    <property type="entry name" value="GNAT"/>
    <property type="match status" value="1"/>
</dbReference>
<dbReference type="SUPFAM" id="SSF55729">
    <property type="entry name" value="Acyl-CoA N-acyltransferases (Nat)"/>
    <property type="match status" value="1"/>
</dbReference>
<dbReference type="RefSeq" id="WP_307109923.1">
    <property type="nucleotide sequence ID" value="NZ_JAURUE010000001.1"/>
</dbReference>
<comment type="caution">
    <text evidence="4">The sequence shown here is derived from an EMBL/GenBank/DDBJ whole genome shotgun (WGS) entry which is preliminary data.</text>
</comment>
<keyword evidence="5" id="KW-1185">Reference proteome</keyword>
<evidence type="ECO:0000259" key="3">
    <source>
        <dbReference type="PROSITE" id="PS51186"/>
    </source>
</evidence>
<dbReference type="Pfam" id="PF00583">
    <property type="entry name" value="Acetyltransf_1"/>
    <property type="match status" value="1"/>
</dbReference>
<protein>
    <submittedName>
        <fullName evidence="4">GNAT superfamily N-acetyltransferase</fullName>
    </submittedName>
</protein>
<dbReference type="InterPro" id="IPR050832">
    <property type="entry name" value="Bact_Acetyltransf"/>
</dbReference>
<dbReference type="InterPro" id="IPR000182">
    <property type="entry name" value="GNAT_dom"/>
</dbReference>
<evidence type="ECO:0000313" key="5">
    <source>
        <dbReference type="Proteomes" id="UP001234880"/>
    </source>
</evidence>
<evidence type="ECO:0000256" key="2">
    <source>
        <dbReference type="ARBA" id="ARBA00023315"/>
    </source>
</evidence>
<proteinExistence type="predicted"/>
<dbReference type="PANTHER" id="PTHR43877:SF2">
    <property type="entry name" value="AMINOALKYLPHOSPHONATE N-ACETYLTRANSFERASE-RELATED"/>
    <property type="match status" value="1"/>
</dbReference>
<gene>
    <name evidence="4" type="ORF">JOF35_000193</name>
</gene>
<dbReference type="PANTHER" id="PTHR43877">
    <property type="entry name" value="AMINOALKYLPHOSPHONATE N-ACETYLTRANSFERASE-RELATED-RELATED"/>
    <property type="match status" value="1"/>
</dbReference>
<organism evidence="4 5">
    <name type="scientific">Streptomyces demainii</name>
    <dbReference type="NCBI Taxonomy" id="588122"/>
    <lineage>
        <taxon>Bacteria</taxon>
        <taxon>Bacillati</taxon>
        <taxon>Actinomycetota</taxon>
        <taxon>Actinomycetes</taxon>
        <taxon>Kitasatosporales</taxon>
        <taxon>Streptomycetaceae</taxon>
        <taxon>Streptomyces</taxon>
    </lineage>
</organism>
<dbReference type="EMBL" id="JAURUE010000001">
    <property type="protein sequence ID" value="MDP9607916.1"/>
    <property type="molecule type" value="Genomic_DNA"/>
</dbReference>
<feature type="domain" description="N-acetyltransferase" evidence="3">
    <location>
        <begin position="15"/>
        <end position="163"/>
    </location>
</feature>
<dbReference type="Proteomes" id="UP001234880">
    <property type="component" value="Unassembled WGS sequence"/>
</dbReference>
<keyword evidence="1" id="KW-0808">Transferase</keyword>